<evidence type="ECO:0000313" key="3">
    <source>
        <dbReference type="EMBL" id="VFP86192.1"/>
    </source>
</evidence>
<comment type="similarity">
    <text evidence="1 2">Belongs to the BolA/IbaG family.</text>
</comment>
<dbReference type="PANTHER" id="PTHR46229:SF2">
    <property type="entry name" value="BOLA-LIKE PROTEIN 1"/>
    <property type="match status" value="1"/>
</dbReference>
<dbReference type="InterPro" id="IPR002634">
    <property type="entry name" value="BolA"/>
</dbReference>
<dbReference type="Gene3D" id="3.30.300.90">
    <property type="entry name" value="BolA-like"/>
    <property type="match status" value="1"/>
</dbReference>
<dbReference type="Pfam" id="PF01722">
    <property type="entry name" value="BolA"/>
    <property type="match status" value="1"/>
</dbReference>
<sequence>MNNICNTIEDKLFTAFAPEHLKVYDESRYHSMYIGLESHFKVLIVSKMFHAQEVIKRHRAIYKVLAREISSSVHSLSLKTYSCSEWATIQHITDLNVRLGSPRCLRCNNK</sequence>
<evidence type="ECO:0000256" key="1">
    <source>
        <dbReference type="ARBA" id="ARBA00005578"/>
    </source>
</evidence>
<evidence type="ECO:0000256" key="2">
    <source>
        <dbReference type="RuleBase" id="RU003860"/>
    </source>
</evidence>
<dbReference type="PANTHER" id="PTHR46229">
    <property type="entry name" value="BOLA TRANSCRIPTION REGULATOR"/>
    <property type="match status" value="1"/>
</dbReference>
<dbReference type="GO" id="GO:0005829">
    <property type="term" value="C:cytosol"/>
    <property type="evidence" value="ECO:0007669"/>
    <property type="project" value="TreeGrafter"/>
</dbReference>
<dbReference type="EMBL" id="LR217730">
    <property type="protein sequence ID" value="VFP86192.1"/>
    <property type="molecule type" value="Genomic_DNA"/>
</dbReference>
<dbReference type="AlphaFoldDB" id="A0A451DHS3"/>
<evidence type="ECO:0000313" key="4">
    <source>
        <dbReference type="Proteomes" id="UP000294343"/>
    </source>
</evidence>
<accession>A0A451DHS3</accession>
<name>A0A451DHS3_9GAMM</name>
<gene>
    <name evidence="3" type="primary">bolA</name>
    <name evidence="3" type="ORF">ERCIPSPA2889_352</name>
</gene>
<keyword evidence="3" id="KW-0238">DNA-binding</keyword>
<dbReference type="Proteomes" id="UP000294343">
    <property type="component" value="Chromosome"/>
</dbReference>
<dbReference type="RefSeq" id="WP_157989150.1">
    <property type="nucleotide sequence ID" value="NZ_LR217730.1"/>
</dbReference>
<dbReference type="InterPro" id="IPR036065">
    <property type="entry name" value="BolA-like_sf"/>
</dbReference>
<dbReference type="InterPro" id="IPR050961">
    <property type="entry name" value="BolA/IbaG_stress_morph_reg"/>
</dbReference>
<organism evidence="3 4">
    <name type="scientific">Candidatus Erwinia haradaeae</name>
    <dbReference type="NCBI Taxonomy" id="1922217"/>
    <lineage>
        <taxon>Bacteria</taxon>
        <taxon>Pseudomonadati</taxon>
        <taxon>Pseudomonadota</taxon>
        <taxon>Gammaproteobacteria</taxon>
        <taxon>Enterobacterales</taxon>
        <taxon>Erwiniaceae</taxon>
        <taxon>Erwinia</taxon>
    </lineage>
</organism>
<protein>
    <submittedName>
        <fullName evidence="3">DNA-binding transcriptional regulator BolA</fullName>
    </submittedName>
</protein>
<reference evidence="3 4" key="1">
    <citation type="submission" date="2019-02" db="EMBL/GenBank/DDBJ databases">
        <authorList>
            <person name="Manzano-Marin A."/>
            <person name="Manzano-Marin A."/>
        </authorList>
    </citation>
    <scope>NUCLEOTIDE SEQUENCE [LARGE SCALE GENOMIC DNA]</scope>
    <source>
        <strain evidence="3 4">ErCipseudotsugae</strain>
    </source>
</reference>
<dbReference type="SUPFAM" id="SSF82657">
    <property type="entry name" value="BolA-like"/>
    <property type="match status" value="1"/>
</dbReference>
<dbReference type="GO" id="GO:0003677">
    <property type="term" value="F:DNA binding"/>
    <property type="evidence" value="ECO:0007669"/>
    <property type="project" value="UniProtKB-KW"/>
</dbReference>
<proteinExistence type="inferred from homology"/>
<dbReference type="GO" id="GO:0006351">
    <property type="term" value="P:DNA-templated transcription"/>
    <property type="evidence" value="ECO:0007669"/>
    <property type="project" value="TreeGrafter"/>
</dbReference>
<dbReference type="OrthoDB" id="9801469at2"/>